<dbReference type="RefSeq" id="WP_346147289.1">
    <property type="nucleotide sequence ID" value="NZ_BAAAUA010000034.1"/>
</dbReference>
<keyword evidence="9" id="KW-1185">Reference proteome</keyword>
<evidence type="ECO:0000256" key="2">
    <source>
        <dbReference type="ARBA" id="ARBA00022475"/>
    </source>
</evidence>
<keyword evidence="3 6" id="KW-0812">Transmembrane</keyword>
<comment type="subcellular location">
    <subcellularLocation>
        <location evidence="1">Cell membrane</location>
        <topology evidence="1">Multi-pass membrane protein</topology>
    </subcellularLocation>
</comment>
<feature type="transmembrane region" description="Helical" evidence="6">
    <location>
        <begin position="20"/>
        <end position="41"/>
    </location>
</feature>
<feature type="transmembrane region" description="Helical" evidence="6">
    <location>
        <begin position="345"/>
        <end position="363"/>
    </location>
</feature>
<reference evidence="9" key="1">
    <citation type="journal article" date="2019" name="Int. J. Syst. Evol. Microbiol.">
        <title>The Global Catalogue of Microorganisms (GCM) 10K type strain sequencing project: providing services to taxonomists for standard genome sequencing and annotation.</title>
        <authorList>
            <consortium name="The Broad Institute Genomics Platform"/>
            <consortium name="The Broad Institute Genome Sequencing Center for Infectious Disease"/>
            <person name="Wu L."/>
            <person name="Ma J."/>
        </authorList>
    </citation>
    <scope>NUCLEOTIDE SEQUENCE [LARGE SCALE GENOMIC DNA]</scope>
    <source>
        <strain evidence="9">CGMCC 4.1622</strain>
    </source>
</reference>
<organism evidence="8 9">
    <name type="scientific">Kitasatospora cinereorecta</name>
    <dbReference type="NCBI Taxonomy" id="285560"/>
    <lineage>
        <taxon>Bacteria</taxon>
        <taxon>Bacillati</taxon>
        <taxon>Actinomycetota</taxon>
        <taxon>Actinomycetes</taxon>
        <taxon>Kitasatosporales</taxon>
        <taxon>Streptomycetaceae</taxon>
        <taxon>Kitasatospora</taxon>
    </lineage>
</organism>
<dbReference type="Proteomes" id="UP001596066">
    <property type="component" value="Unassembled WGS sequence"/>
</dbReference>
<keyword evidence="4 6" id="KW-1133">Transmembrane helix</keyword>
<feature type="transmembrane region" description="Helical" evidence="6">
    <location>
        <begin position="424"/>
        <end position="446"/>
    </location>
</feature>
<evidence type="ECO:0000256" key="6">
    <source>
        <dbReference type="SAM" id="Phobius"/>
    </source>
</evidence>
<feature type="domain" description="ABC3 transporter permease C-terminal" evidence="7">
    <location>
        <begin position="636"/>
        <end position="740"/>
    </location>
</feature>
<keyword evidence="5 6" id="KW-0472">Membrane</keyword>
<comment type="caution">
    <text evidence="8">The sequence shown here is derived from an EMBL/GenBank/DDBJ whole genome shotgun (WGS) entry which is preliminary data.</text>
</comment>
<gene>
    <name evidence="8" type="ORF">ACFPZF_15200</name>
</gene>
<evidence type="ECO:0000313" key="8">
    <source>
        <dbReference type="EMBL" id="MFC5642695.1"/>
    </source>
</evidence>
<feature type="transmembrane region" description="Helical" evidence="6">
    <location>
        <begin position="679"/>
        <end position="702"/>
    </location>
</feature>
<dbReference type="Pfam" id="PF02687">
    <property type="entry name" value="FtsX"/>
    <property type="match status" value="2"/>
</dbReference>
<feature type="domain" description="ABC3 transporter permease C-terminal" evidence="7">
    <location>
        <begin position="215"/>
        <end position="328"/>
    </location>
</feature>
<feature type="transmembrane region" description="Helical" evidence="6">
    <location>
        <begin position="253"/>
        <end position="279"/>
    </location>
</feature>
<dbReference type="InterPro" id="IPR003838">
    <property type="entry name" value="ABC3_permease_C"/>
</dbReference>
<evidence type="ECO:0000256" key="4">
    <source>
        <dbReference type="ARBA" id="ARBA00022989"/>
    </source>
</evidence>
<keyword evidence="2" id="KW-1003">Cell membrane</keyword>
<proteinExistence type="predicted"/>
<name>A0ABW0VBK8_9ACTN</name>
<accession>A0ABW0VBK8</accession>
<evidence type="ECO:0000256" key="5">
    <source>
        <dbReference type="ARBA" id="ARBA00023136"/>
    </source>
</evidence>
<evidence type="ECO:0000259" key="7">
    <source>
        <dbReference type="Pfam" id="PF02687"/>
    </source>
</evidence>
<feature type="transmembrane region" description="Helical" evidence="6">
    <location>
        <begin position="635"/>
        <end position="658"/>
    </location>
</feature>
<protein>
    <submittedName>
        <fullName evidence="8">FtsX-like permease family protein</fullName>
    </submittedName>
</protein>
<evidence type="ECO:0000313" key="9">
    <source>
        <dbReference type="Proteomes" id="UP001596066"/>
    </source>
</evidence>
<sequence length="756" mass="79072">MIRFGLRMAVAGGREALVRLLVTASAVGLGVALLLITTAAINGTNSQNARYAWFNSGVASPADHTDNTSTAKDTKEAKDPLWWLVEADHFDGRIIGRVTVAATGPDAPLPPGMSRLPGPGEYMASPALARLLDTTPPSELGDRFPGHLVDTIGPAALPAPDSLVVVIGRTPAQAQQLPGVRQITAIQTVSPNRCGTCPIGINDNGISLILAVATGALIFPVLILIGTATRLSAARREQRFAAMRLVGATPRQVAVVSAVESTVAAAAGAVLGFLLFLLVRAPLADIPFTGTRFFPADFALRLPDVLLVGLGVPVAAAVAARLALRRVNISPLGVSRRVTPRPPRAYRLIPLALGLGELVFFLVRHPPTVTAQIWSYLSAFLLIMAGLVVAGPWLTMAGARAMARRTRRPAGLIAARRLADNPAAGFRAISGLILALFVTSATVGIITTMVDERGRPHGGTRYANVLRADYTDGYDEQNRPADTADPIGDDAVARLRAIPGVRGVLVGHTDPAAAPAMYDGDLHVPNYVECGQLADVAYFGTCEPGVRVAAVPTVFGGWRDVSASVWPAAPVGPEQVAQLRVTHVVVNTDGSSAALEQARTQLAVDFPGRRAAMTLGEVAVESSAQLAGYQRLADVVIVAGFPIAGCSLAVSVAGGLSERRRPFGLLRLTGVPLRMLRRVVALESAVPLLAVAVAAVATGLLAADLFLRSQLDYTLHPPGVVFYLFVLAGLAAALGIIAATLPLLNRITGPETVRNE</sequence>
<feature type="transmembrane region" description="Helical" evidence="6">
    <location>
        <begin position="375"/>
        <end position="403"/>
    </location>
</feature>
<feature type="transmembrane region" description="Helical" evidence="6">
    <location>
        <begin position="305"/>
        <end position="324"/>
    </location>
</feature>
<dbReference type="EMBL" id="JBHSOC010000022">
    <property type="protein sequence ID" value="MFC5642695.1"/>
    <property type="molecule type" value="Genomic_DNA"/>
</dbReference>
<feature type="transmembrane region" description="Helical" evidence="6">
    <location>
        <begin position="722"/>
        <end position="744"/>
    </location>
</feature>
<evidence type="ECO:0000256" key="1">
    <source>
        <dbReference type="ARBA" id="ARBA00004651"/>
    </source>
</evidence>
<evidence type="ECO:0000256" key="3">
    <source>
        <dbReference type="ARBA" id="ARBA00022692"/>
    </source>
</evidence>
<feature type="transmembrane region" description="Helical" evidence="6">
    <location>
        <begin position="206"/>
        <end position="232"/>
    </location>
</feature>